<protein>
    <recommendedName>
        <fullName evidence="1">GAF domain-containing protein</fullName>
    </recommendedName>
</protein>
<dbReference type="RefSeq" id="WP_239175565.1">
    <property type="nucleotide sequence ID" value="NZ_BAAAUC010000020.1"/>
</dbReference>
<dbReference type="InterPro" id="IPR029016">
    <property type="entry name" value="GAF-like_dom_sf"/>
</dbReference>
<dbReference type="AlphaFoldDB" id="A0A919IRN4"/>
<dbReference type="EMBL" id="BOMH01000066">
    <property type="protein sequence ID" value="GID69776.1"/>
    <property type="molecule type" value="Genomic_DNA"/>
</dbReference>
<evidence type="ECO:0000313" key="3">
    <source>
        <dbReference type="Proteomes" id="UP000619479"/>
    </source>
</evidence>
<dbReference type="SMART" id="SM00065">
    <property type="entry name" value="GAF"/>
    <property type="match status" value="1"/>
</dbReference>
<sequence>MNLATDNGMTGAALFDRLGEPGRMRQLAGYDLFHPGLRDALDRIAARSAQRLGAPVSMASVLLDSAQLVIGRHGVPDAGDDLQGIPAEWSLCAHTVLTGRPYLVADGDADPRHAGNPMLALTHLRSYAGVPLTDGSGHVLGAHCVLEAAPRHFTDADLAVLTEGAADIMRVLEGYRVD</sequence>
<dbReference type="Pfam" id="PF13185">
    <property type="entry name" value="GAF_2"/>
    <property type="match status" value="1"/>
</dbReference>
<evidence type="ECO:0000313" key="2">
    <source>
        <dbReference type="EMBL" id="GID69776.1"/>
    </source>
</evidence>
<name>A0A919IRN4_9ACTN</name>
<comment type="caution">
    <text evidence="2">The sequence shown here is derived from an EMBL/GenBank/DDBJ whole genome shotgun (WGS) entry which is preliminary data.</text>
</comment>
<evidence type="ECO:0000259" key="1">
    <source>
        <dbReference type="SMART" id="SM00065"/>
    </source>
</evidence>
<gene>
    <name evidence="2" type="ORF">Acy02nite_76570</name>
</gene>
<dbReference type="InterPro" id="IPR003018">
    <property type="entry name" value="GAF"/>
</dbReference>
<accession>A0A919IRN4</accession>
<reference evidence="2" key="1">
    <citation type="submission" date="2021-01" db="EMBL/GenBank/DDBJ databases">
        <title>Whole genome shotgun sequence of Actinoplanes cyaneus NBRC 14990.</title>
        <authorList>
            <person name="Komaki H."/>
            <person name="Tamura T."/>
        </authorList>
    </citation>
    <scope>NUCLEOTIDE SEQUENCE</scope>
    <source>
        <strain evidence="2">NBRC 14990</strain>
    </source>
</reference>
<dbReference type="PANTHER" id="PTHR43102">
    <property type="entry name" value="SLR1143 PROTEIN"/>
    <property type="match status" value="1"/>
</dbReference>
<dbReference type="Proteomes" id="UP000619479">
    <property type="component" value="Unassembled WGS sequence"/>
</dbReference>
<feature type="domain" description="GAF" evidence="1">
    <location>
        <begin position="36"/>
        <end position="176"/>
    </location>
</feature>
<dbReference type="PANTHER" id="PTHR43102:SF2">
    <property type="entry name" value="GAF DOMAIN-CONTAINING PROTEIN"/>
    <property type="match status" value="1"/>
</dbReference>
<keyword evidence="3" id="KW-1185">Reference proteome</keyword>
<dbReference type="SUPFAM" id="SSF55781">
    <property type="entry name" value="GAF domain-like"/>
    <property type="match status" value="1"/>
</dbReference>
<proteinExistence type="predicted"/>
<organism evidence="2 3">
    <name type="scientific">Actinoplanes cyaneus</name>
    <dbReference type="NCBI Taxonomy" id="52696"/>
    <lineage>
        <taxon>Bacteria</taxon>
        <taxon>Bacillati</taxon>
        <taxon>Actinomycetota</taxon>
        <taxon>Actinomycetes</taxon>
        <taxon>Micromonosporales</taxon>
        <taxon>Micromonosporaceae</taxon>
        <taxon>Actinoplanes</taxon>
    </lineage>
</organism>
<dbReference type="Gene3D" id="3.30.450.40">
    <property type="match status" value="1"/>
</dbReference>